<feature type="transmembrane region" description="Helical" evidence="11">
    <location>
        <begin position="273"/>
        <end position="290"/>
    </location>
</feature>
<protein>
    <recommendedName>
        <fullName evidence="10">Xylose transport system permease protein XylH</fullName>
    </recommendedName>
</protein>
<sequence length="427" mass="44809">MSPESGNRFRETCVKTNGYSGSSGSALTGTALIQLVHDMTLTGKSLRKFLSEYKIVALLIVVALIWAFFAIMTYDPEMGRSQFLTARNFSNLLRQMAITGMLASAMVFVIVAGEIDLSVGALLGLLGGVAAVLDVVYGWPLWATIATVLVLGGVLGGFNGWLTAYLGIPSFIVTLGGQLVFRGIVLGIMGGVTIAPISPEFKYIGQGYLPGWLGNVCAIALFTVLVLITLRTRSSKRKHNLQTLSPAMETARLLGTGILILGFILVLNSYQGVPVPVLVLLVILGVFTVISRQTVFGRHIYAVGSNPEATRFSGVNVNFVKMAVFALMGLMAAVAGLTTTARLAAGTPSAGLGGELDAIASCFIGGTSMRGGVGSVIAALVGALIMSSLDNGMSMLGVDTFWQQIIKGSILVLAVYLDIVSSGTRRA</sequence>
<feature type="transmembrane region" description="Helical" evidence="11">
    <location>
        <begin position="53"/>
        <end position="72"/>
    </location>
</feature>
<accession>A0A0F6AVX0</accession>
<feature type="transmembrane region" description="Helical" evidence="11">
    <location>
        <begin position="251"/>
        <end position="267"/>
    </location>
</feature>
<keyword evidence="6 11" id="KW-0812">Transmembrane</keyword>
<feature type="transmembrane region" description="Helical" evidence="11">
    <location>
        <begin position="319"/>
        <end position="337"/>
    </location>
</feature>
<feature type="transmembrane region" description="Helical" evidence="11">
    <location>
        <begin position="209"/>
        <end position="230"/>
    </location>
</feature>
<evidence type="ECO:0000256" key="7">
    <source>
        <dbReference type="ARBA" id="ARBA00022989"/>
    </source>
</evidence>
<evidence type="ECO:0000313" key="13">
    <source>
        <dbReference type="Proteomes" id="UP000002565"/>
    </source>
</evidence>
<dbReference type="Pfam" id="PF02653">
    <property type="entry name" value="BPD_transp_2"/>
    <property type="match status" value="2"/>
</dbReference>
<dbReference type="AlphaFoldDB" id="A0A0F6AVX0"/>
<dbReference type="CDD" id="cd06579">
    <property type="entry name" value="TM_PBP1_transp_AraH_like"/>
    <property type="match status" value="1"/>
</dbReference>
<dbReference type="GO" id="GO:0022857">
    <property type="term" value="F:transmembrane transporter activity"/>
    <property type="evidence" value="ECO:0007669"/>
    <property type="project" value="InterPro"/>
</dbReference>
<dbReference type="Proteomes" id="UP000002565">
    <property type="component" value="Chromosome 2"/>
</dbReference>
<keyword evidence="4" id="KW-0997">Cell inner membrane</keyword>
<proteinExistence type="predicted"/>
<evidence type="ECO:0000256" key="10">
    <source>
        <dbReference type="ARBA" id="ARBA00035686"/>
    </source>
</evidence>
<feature type="transmembrane region" description="Helical" evidence="11">
    <location>
        <begin position="119"/>
        <end position="139"/>
    </location>
</feature>
<evidence type="ECO:0000256" key="5">
    <source>
        <dbReference type="ARBA" id="ARBA00022597"/>
    </source>
</evidence>
<evidence type="ECO:0000256" key="4">
    <source>
        <dbReference type="ARBA" id="ARBA00022519"/>
    </source>
</evidence>
<organism evidence="12 13">
    <name type="scientific">Brucella abortus (strain S19)</name>
    <dbReference type="NCBI Taxonomy" id="430066"/>
    <lineage>
        <taxon>Bacteria</taxon>
        <taxon>Pseudomonadati</taxon>
        <taxon>Pseudomonadota</taxon>
        <taxon>Alphaproteobacteria</taxon>
        <taxon>Hyphomicrobiales</taxon>
        <taxon>Brucellaceae</taxon>
        <taxon>Brucella/Ochrobactrum group</taxon>
        <taxon>Brucella</taxon>
    </lineage>
</organism>
<keyword evidence="7 11" id="KW-1133">Transmembrane helix</keyword>
<dbReference type="PANTHER" id="PTHR32196:SF32">
    <property type="entry name" value="XYLOSE TRANSPORT SYSTEM PERMEASE PROTEIN XYLH"/>
    <property type="match status" value="1"/>
</dbReference>
<keyword evidence="5" id="KW-0762">Sugar transport</keyword>
<evidence type="ECO:0000256" key="8">
    <source>
        <dbReference type="ARBA" id="ARBA00023136"/>
    </source>
</evidence>
<evidence type="ECO:0000256" key="11">
    <source>
        <dbReference type="SAM" id="Phobius"/>
    </source>
</evidence>
<dbReference type="PANTHER" id="PTHR32196">
    <property type="entry name" value="ABC TRANSPORTER PERMEASE PROTEIN YPHD-RELATED-RELATED"/>
    <property type="match status" value="1"/>
</dbReference>
<evidence type="ECO:0000313" key="12">
    <source>
        <dbReference type="EMBL" id="ACD74516.1"/>
    </source>
</evidence>
<evidence type="ECO:0000256" key="6">
    <source>
        <dbReference type="ARBA" id="ARBA00022692"/>
    </source>
</evidence>
<keyword evidence="2" id="KW-0813">Transport</keyword>
<comment type="subcellular location">
    <subcellularLocation>
        <location evidence="1">Cell membrane</location>
        <topology evidence="1">Multi-pass membrane protein</topology>
    </subcellularLocation>
</comment>
<dbReference type="EMBL" id="CP000888">
    <property type="protein sequence ID" value="ACD74516.1"/>
    <property type="molecule type" value="Genomic_DNA"/>
</dbReference>
<feature type="transmembrane region" description="Helical" evidence="11">
    <location>
        <begin position="401"/>
        <end position="420"/>
    </location>
</feature>
<dbReference type="InterPro" id="IPR001851">
    <property type="entry name" value="ABC_transp_permease"/>
</dbReference>
<feature type="transmembrane region" description="Helical" evidence="11">
    <location>
        <begin position="145"/>
        <end position="167"/>
    </location>
</feature>
<evidence type="ECO:0000256" key="2">
    <source>
        <dbReference type="ARBA" id="ARBA00022448"/>
    </source>
</evidence>
<keyword evidence="3" id="KW-1003">Cell membrane</keyword>
<comment type="function">
    <text evidence="9">Part of the binding-protein-dependent transport system for D-xylose. Probably responsible for the translocation of the substrate across the membrane.</text>
</comment>
<dbReference type="GO" id="GO:0005886">
    <property type="term" value="C:plasma membrane"/>
    <property type="evidence" value="ECO:0007669"/>
    <property type="project" value="UniProtKB-SubCell"/>
</dbReference>
<evidence type="ECO:0000256" key="1">
    <source>
        <dbReference type="ARBA" id="ARBA00004651"/>
    </source>
</evidence>
<reference evidence="12 13" key="1">
    <citation type="journal article" date="2008" name="PLoS ONE">
        <title>Genome sequence of Brucella abortus vaccine strain S19 compared to virulent strains yields candidate virulence genes.</title>
        <authorList>
            <person name="Crasta O.R."/>
            <person name="Folkerts O."/>
            <person name="Fei Z."/>
            <person name="Mane S.P."/>
            <person name="Evans C."/>
            <person name="Martino-Catt S."/>
            <person name="Bricker B."/>
            <person name="Yu G."/>
            <person name="Du L."/>
            <person name="Sobral B.W."/>
        </authorList>
    </citation>
    <scope>NUCLEOTIDE SEQUENCE [LARGE SCALE GENOMIC DNA]</scope>
    <source>
        <strain evidence="12 13">S19</strain>
    </source>
</reference>
<feature type="transmembrane region" description="Helical" evidence="11">
    <location>
        <begin position="92"/>
        <end position="112"/>
    </location>
</feature>
<gene>
    <name evidence="12" type="ordered locus">BAbS19_II10360</name>
</gene>
<name>A0A0F6AVX0_BRUA1</name>
<dbReference type="HOGENOM" id="CLU_028880_2_0_5"/>
<dbReference type="KEGG" id="bmc:BAbS19_II10360"/>
<keyword evidence="8 11" id="KW-0472">Membrane</keyword>
<feature type="transmembrane region" description="Helical" evidence="11">
    <location>
        <begin position="179"/>
        <end position="197"/>
    </location>
</feature>
<evidence type="ECO:0000256" key="3">
    <source>
        <dbReference type="ARBA" id="ARBA00022475"/>
    </source>
</evidence>
<evidence type="ECO:0000256" key="9">
    <source>
        <dbReference type="ARBA" id="ARBA00035611"/>
    </source>
</evidence>